<dbReference type="PANTHER" id="PTHR11863">
    <property type="entry name" value="STEROL DESATURASE"/>
    <property type="match status" value="1"/>
</dbReference>
<dbReference type="GO" id="GO:0016491">
    <property type="term" value="F:oxidoreductase activity"/>
    <property type="evidence" value="ECO:0007669"/>
    <property type="project" value="InterPro"/>
</dbReference>
<evidence type="ECO:0000313" key="7">
    <source>
        <dbReference type="EMBL" id="SFU71543.1"/>
    </source>
</evidence>
<dbReference type="RefSeq" id="WP_068837464.1">
    <property type="nucleotide sequence ID" value="NZ_BMXC01000002.1"/>
</dbReference>
<accession>A0A1I7IEZ3</accession>
<protein>
    <submittedName>
        <fullName evidence="7">C-5 sterol desaturase</fullName>
    </submittedName>
</protein>
<comment type="subcellular location">
    <subcellularLocation>
        <location evidence="1">Membrane</location>
    </subcellularLocation>
</comment>
<proteinExistence type="predicted"/>
<feature type="domain" description="Fatty acid hydroxylase" evidence="6">
    <location>
        <begin position="99"/>
        <end position="234"/>
    </location>
</feature>
<gene>
    <name evidence="7" type="ORF">SAMN04487941_2168</name>
</gene>
<keyword evidence="3 5" id="KW-1133">Transmembrane helix</keyword>
<evidence type="ECO:0000256" key="2">
    <source>
        <dbReference type="ARBA" id="ARBA00022692"/>
    </source>
</evidence>
<evidence type="ECO:0000256" key="1">
    <source>
        <dbReference type="ARBA" id="ARBA00004370"/>
    </source>
</evidence>
<feature type="transmembrane region" description="Helical" evidence="5">
    <location>
        <begin position="6"/>
        <end position="31"/>
    </location>
</feature>
<dbReference type="STRING" id="388950.GCA_001611675_01374"/>
<dbReference type="AlphaFoldDB" id="A0A1I7IEZ3"/>
<dbReference type="GO" id="GO:0005506">
    <property type="term" value="F:iron ion binding"/>
    <property type="evidence" value="ECO:0007669"/>
    <property type="project" value="InterPro"/>
</dbReference>
<evidence type="ECO:0000313" key="8">
    <source>
        <dbReference type="Proteomes" id="UP000182491"/>
    </source>
</evidence>
<sequence length="263" mass="30684">MAISQFGWFYLLLTLRYVVIAGLAFLLFYTLMPKKFARRKIQALFPKRQDYVREVSHSFFTFLIFAAVGVLLASDAVLPHTQIYTEVAEYGWPYFIVSVLLALVVHDTYFYWTHRLMHHPKLFKLFHLTHHKSTNPSPWAAFAFSPLEAVVEASVILVIAFLLPIHPLAIALFLLLMTVYNVYGHLGYEIYPKWLVSSSVGKWLNTSTNHNMHHKYFKGNYGLYFRFWDEWLHTTHPNYDKTLAKLVDPQKVQAVQQAQVVEL</sequence>
<dbReference type="Proteomes" id="UP000182491">
    <property type="component" value="Unassembled WGS sequence"/>
</dbReference>
<evidence type="ECO:0000259" key="6">
    <source>
        <dbReference type="Pfam" id="PF04116"/>
    </source>
</evidence>
<evidence type="ECO:0000256" key="4">
    <source>
        <dbReference type="ARBA" id="ARBA00023136"/>
    </source>
</evidence>
<dbReference type="GO" id="GO:0008610">
    <property type="term" value="P:lipid biosynthetic process"/>
    <property type="evidence" value="ECO:0007669"/>
    <property type="project" value="InterPro"/>
</dbReference>
<reference evidence="8" key="1">
    <citation type="submission" date="2016-10" db="EMBL/GenBank/DDBJ databases">
        <authorList>
            <person name="Varghese N."/>
        </authorList>
    </citation>
    <scope>NUCLEOTIDE SEQUENCE [LARGE SCALE GENOMIC DNA]</scope>
    <source>
        <strain evidence="8">DSM 18820</strain>
    </source>
</reference>
<feature type="transmembrane region" description="Helical" evidence="5">
    <location>
        <begin position="51"/>
        <end position="72"/>
    </location>
</feature>
<dbReference type="Pfam" id="PF04116">
    <property type="entry name" value="FA_hydroxylase"/>
    <property type="match status" value="1"/>
</dbReference>
<dbReference type="InterPro" id="IPR050307">
    <property type="entry name" value="Sterol_Desaturase_Related"/>
</dbReference>
<organism evidence="7 8">
    <name type="scientific">Pontibacter akesuensis</name>
    <dbReference type="NCBI Taxonomy" id="388950"/>
    <lineage>
        <taxon>Bacteria</taxon>
        <taxon>Pseudomonadati</taxon>
        <taxon>Bacteroidota</taxon>
        <taxon>Cytophagia</taxon>
        <taxon>Cytophagales</taxon>
        <taxon>Hymenobacteraceae</taxon>
        <taxon>Pontibacter</taxon>
    </lineage>
</organism>
<dbReference type="InterPro" id="IPR006694">
    <property type="entry name" value="Fatty_acid_hydroxylase"/>
</dbReference>
<keyword evidence="8" id="KW-1185">Reference proteome</keyword>
<dbReference type="EMBL" id="FPCA01000002">
    <property type="protein sequence ID" value="SFU71543.1"/>
    <property type="molecule type" value="Genomic_DNA"/>
</dbReference>
<name>A0A1I7IEZ3_9BACT</name>
<keyword evidence="4 5" id="KW-0472">Membrane</keyword>
<dbReference type="GO" id="GO:0016020">
    <property type="term" value="C:membrane"/>
    <property type="evidence" value="ECO:0007669"/>
    <property type="project" value="UniProtKB-SubCell"/>
</dbReference>
<keyword evidence="2 5" id="KW-0812">Transmembrane</keyword>
<feature type="transmembrane region" description="Helical" evidence="5">
    <location>
        <begin position="92"/>
        <end position="112"/>
    </location>
</feature>
<evidence type="ECO:0000256" key="5">
    <source>
        <dbReference type="SAM" id="Phobius"/>
    </source>
</evidence>
<evidence type="ECO:0000256" key="3">
    <source>
        <dbReference type="ARBA" id="ARBA00022989"/>
    </source>
</evidence>